<dbReference type="EMBL" id="GBXM01074369">
    <property type="protein sequence ID" value="JAH34208.1"/>
    <property type="molecule type" value="Transcribed_RNA"/>
</dbReference>
<dbReference type="EMBL" id="GBXM01075435">
    <property type="protein sequence ID" value="JAH33142.1"/>
    <property type="molecule type" value="Transcribed_RNA"/>
</dbReference>
<organism evidence="1">
    <name type="scientific">Anguilla anguilla</name>
    <name type="common">European freshwater eel</name>
    <name type="synonym">Muraena anguilla</name>
    <dbReference type="NCBI Taxonomy" id="7936"/>
    <lineage>
        <taxon>Eukaryota</taxon>
        <taxon>Metazoa</taxon>
        <taxon>Chordata</taxon>
        <taxon>Craniata</taxon>
        <taxon>Vertebrata</taxon>
        <taxon>Euteleostomi</taxon>
        <taxon>Actinopterygii</taxon>
        <taxon>Neopterygii</taxon>
        <taxon>Teleostei</taxon>
        <taxon>Anguilliformes</taxon>
        <taxon>Anguillidae</taxon>
        <taxon>Anguilla</taxon>
    </lineage>
</organism>
<accession>A0A0E9RWA6</accession>
<protein>
    <submittedName>
        <fullName evidence="1">Uncharacterized protein</fullName>
    </submittedName>
</protein>
<reference evidence="1" key="2">
    <citation type="journal article" date="2015" name="Fish Shellfish Immunol.">
        <title>Early steps in the European eel (Anguilla anguilla)-Vibrio vulnificus interaction in the gills: Role of the RtxA13 toxin.</title>
        <authorList>
            <person name="Callol A."/>
            <person name="Pajuelo D."/>
            <person name="Ebbesson L."/>
            <person name="Teles M."/>
            <person name="MacKenzie S."/>
            <person name="Amaro C."/>
        </authorList>
    </citation>
    <scope>NUCLEOTIDE SEQUENCE</scope>
</reference>
<name>A0A0E9RWA6_ANGAN</name>
<evidence type="ECO:0000313" key="1">
    <source>
        <dbReference type="EMBL" id="JAH33142.1"/>
    </source>
</evidence>
<reference evidence="1" key="1">
    <citation type="submission" date="2014-11" db="EMBL/GenBank/DDBJ databases">
        <authorList>
            <person name="Amaro Gonzalez C."/>
        </authorList>
    </citation>
    <scope>NUCLEOTIDE SEQUENCE</scope>
</reference>
<sequence length="44" mass="4774">MPVSLNQLIISDSSASTVNFLFLLANSLQLTCSTQYSTPHCTLL</sequence>
<dbReference type="AlphaFoldDB" id="A0A0E9RWA6"/>
<proteinExistence type="predicted"/>